<comment type="caution">
    <text evidence="1">The sequence shown here is derived from an EMBL/GenBank/DDBJ whole genome shotgun (WGS) entry which is preliminary data.</text>
</comment>
<accession>A0ABD3A602</accession>
<dbReference type="Gene3D" id="3.40.50.1100">
    <property type="match status" value="2"/>
</dbReference>
<protein>
    <submittedName>
        <fullName evidence="1">Uncharacterized protein</fullName>
    </submittedName>
</protein>
<keyword evidence="2" id="KW-1185">Reference proteome</keyword>
<gene>
    <name evidence="1" type="ORF">ACH5RR_011325</name>
</gene>
<reference evidence="1 2" key="1">
    <citation type="submission" date="2024-11" db="EMBL/GenBank/DDBJ databases">
        <title>A near-complete genome assembly of Cinchona calisaya.</title>
        <authorList>
            <person name="Lian D.C."/>
            <person name="Zhao X.W."/>
            <person name="Wei L."/>
        </authorList>
    </citation>
    <scope>NUCLEOTIDE SEQUENCE [LARGE SCALE GENOMIC DNA]</scope>
    <source>
        <tissue evidence="1">Nenye</tissue>
    </source>
</reference>
<dbReference type="EMBL" id="JBJUIK010000005">
    <property type="protein sequence ID" value="KAL3526669.1"/>
    <property type="molecule type" value="Genomic_DNA"/>
</dbReference>
<dbReference type="SUPFAM" id="SSF53686">
    <property type="entry name" value="Tryptophan synthase beta subunit-like PLP-dependent enzymes"/>
    <property type="match status" value="1"/>
</dbReference>
<dbReference type="AlphaFoldDB" id="A0ABD3A602"/>
<proteinExistence type="predicted"/>
<dbReference type="Proteomes" id="UP001630127">
    <property type="component" value="Unassembled WGS sequence"/>
</dbReference>
<dbReference type="InterPro" id="IPR036052">
    <property type="entry name" value="TrpB-like_PALP_sf"/>
</dbReference>
<sequence>MACLLKLKEIEIPRQWYNLIADLPFKPPPLHTKTCAPMKPEDLSPLFPDRLINQEAANDQFINIPGEEIKIPRQCCNLIADLPVKPPPPLHTKTCEPVKPKDCPLFPDRLIKQEATNDRFINIPEAVIDVYKLCHPTPLIRLVWYNAQQGVQDVVPETCAGQWGSALAFAFAGSLFGFNCELVKKILQMDPSSPGSLGIAISEAGVQVDPILLDSLFHLLGEKLNGKSNTHIGAVEPIACPSLTKGVYAYDFGDSRNDSFDEDAYTWE</sequence>
<name>A0ABD3A602_9GENT</name>
<evidence type="ECO:0000313" key="1">
    <source>
        <dbReference type="EMBL" id="KAL3526669.1"/>
    </source>
</evidence>
<evidence type="ECO:0000313" key="2">
    <source>
        <dbReference type="Proteomes" id="UP001630127"/>
    </source>
</evidence>
<organism evidence="1 2">
    <name type="scientific">Cinchona calisaya</name>
    <dbReference type="NCBI Taxonomy" id="153742"/>
    <lineage>
        <taxon>Eukaryota</taxon>
        <taxon>Viridiplantae</taxon>
        <taxon>Streptophyta</taxon>
        <taxon>Embryophyta</taxon>
        <taxon>Tracheophyta</taxon>
        <taxon>Spermatophyta</taxon>
        <taxon>Magnoliopsida</taxon>
        <taxon>eudicotyledons</taxon>
        <taxon>Gunneridae</taxon>
        <taxon>Pentapetalae</taxon>
        <taxon>asterids</taxon>
        <taxon>lamiids</taxon>
        <taxon>Gentianales</taxon>
        <taxon>Rubiaceae</taxon>
        <taxon>Cinchonoideae</taxon>
        <taxon>Cinchoneae</taxon>
        <taxon>Cinchona</taxon>
    </lineage>
</organism>